<dbReference type="AlphaFoldDB" id="A0A0G0KA64"/>
<reference evidence="3 4" key="1">
    <citation type="journal article" date="2015" name="Nature">
        <title>rRNA introns, odd ribosomes, and small enigmatic genomes across a large radiation of phyla.</title>
        <authorList>
            <person name="Brown C.T."/>
            <person name="Hug L.A."/>
            <person name="Thomas B.C."/>
            <person name="Sharon I."/>
            <person name="Castelle C.J."/>
            <person name="Singh A."/>
            <person name="Wilkins M.J."/>
            <person name="Williams K.H."/>
            <person name="Banfield J.F."/>
        </authorList>
    </citation>
    <scope>NUCLEOTIDE SEQUENCE [LARGE SCALE GENOMIC DNA]</scope>
</reference>
<accession>A0A0G0KA64</accession>
<evidence type="ECO:0000256" key="1">
    <source>
        <dbReference type="ARBA" id="ARBA00022679"/>
    </source>
</evidence>
<gene>
    <name evidence="3" type="ORF">US96_C0006G0024</name>
</gene>
<dbReference type="InterPro" id="IPR013216">
    <property type="entry name" value="Methyltransf_11"/>
</dbReference>
<dbReference type="Proteomes" id="UP000034181">
    <property type="component" value="Unassembled WGS sequence"/>
</dbReference>
<dbReference type="Gene3D" id="3.40.50.150">
    <property type="entry name" value="Vaccinia Virus protein VP39"/>
    <property type="match status" value="1"/>
</dbReference>
<dbReference type="SUPFAM" id="SSF53335">
    <property type="entry name" value="S-adenosyl-L-methionine-dependent methyltransferases"/>
    <property type="match status" value="1"/>
</dbReference>
<dbReference type="GO" id="GO:0008757">
    <property type="term" value="F:S-adenosylmethionine-dependent methyltransferase activity"/>
    <property type="evidence" value="ECO:0007669"/>
    <property type="project" value="InterPro"/>
</dbReference>
<dbReference type="CDD" id="cd02440">
    <property type="entry name" value="AdoMet_MTases"/>
    <property type="match status" value="1"/>
</dbReference>
<dbReference type="InterPro" id="IPR029063">
    <property type="entry name" value="SAM-dependent_MTases_sf"/>
</dbReference>
<sequence length="233" mass="26504">MIKKYFDYLYKSSDLLNRSNVEKSLEMLEKKGVLLDVGCWNGEHTLRWASAVSAKQILGIETVPKAAALAGKKGIKVYIKDVNTGRWPIKNESVDYVVSTLVVEHLSNLDHFISESYRVLKKGGYTIVSTNNLSSWHNVVSIILGWSPFDISNSSEKQWSVGNPLALHVKEDLPLGKSYTHKCIYNPRWLKEWYELYGFKQTRVLGAGYYPLPPFLGNIDKVHCAFITLTFKK</sequence>
<keyword evidence="1" id="KW-0808">Transferase</keyword>
<dbReference type="PANTHER" id="PTHR43861:SF3">
    <property type="entry name" value="PUTATIVE (AFU_ORTHOLOGUE AFUA_2G14390)-RELATED"/>
    <property type="match status" value="1"/>
</dbReference>
<protein>
    <recommendedName>
        <fullName evidence="2">Methyltransferase type 11 domain-containing protein</fullName>
    </recommendedName>
</protein>
<comment type="caution">
    <text evidence="3">The sequence shown here is derived from an EMBL/GenBank/DDBJ whole genome shotgun (WGS) entry which is preliminary data.</text>
</comment>
<dbReference type="Pfam" id="PF08241">
    <property type="entry name" value="Methyltransf_11"/>
    <property type="match status" value="1"/>
</dbReference>
<name>A0A0G0KA64_9BACT</name>
<evidence type="ECO:0000313" key="3">
    <source>
        <dbReference type="EMBL" id="KKQ75712.1"/>
    </source>
</evidence>
<dbReference type="PANTHER" id="PTHR43861">
    <property type="entry name" value="TRANS-ACONITATE 2-METHYLTRANSFERASE-RELATED"/>
    <property type="match status" value="1"/>
</dbReference>
<dbReference type="EMBL" id="LBUZ01000006">
    <property type="protein sequence ID" value="KKQ75712.1"/>
    <property type="molecule type" value="Genomic_DNA"/>
</dbReference>
<proteinExistence type="predicted"/>
<evidence type="ECO:0000313" key="4">
    <source>
        <dbReference type="Proteomes" id="UP000034181"/>
    </source>
</evidence>
<organism evidence="3 4">
    <name type="scientific">Candidatus Woesebacteria bacterium GW2011_GWB1_38_5b</name>
    <dbReference type="NCBI Taxonomy" id="1618569"/>
    <lineage>
        <taxon>Bacteria</taxon>
        <taxon>Candidatus Woeseibacteriota</taxon>
    </lineage>
</organism>
<evidence type="ECO:0000259" key="2">
    <source>
        <dbReference type="Pfam" id="PF08241"/>
    </source>
</evidence>
<feature type="domain" description="Methyltransferase type 11" evidence="2">
    <location>
        <begin position="35"/>
        <end position="127"/>
    </location>
</feature>